<proteinExistence type="predicted"/>
<comment type="caution">
    <text evidence="1">The sequence shown here is derived from an EMBL/GenBank/DDBJ whole genome shotgun (WGS) entry which is preliminary data.</text>
</comment>
<dbReference type="Proteomes" id="UP001183420">
    <property type="component" value="Unassembled WGS sequence"/>
</dbReference>
<dbReference type="EMBL" id="JAVREM010000022">
    <property type="protein sequence ID" value="MDT0320205.1"/>
    <property type="molecule type" value="Genomic_DNA"/>
</dbReference>
<evidence type="ECO:0000313" key="2">
    <source>
        <dbReference type="Proteomes" id="UP001183420"/>
    </source>
</evidence>
<keyword evidence="2" id="KW-1185">Reference proteome</keyword>
<evidence type="ECO:0000313" key="1">
    <source>
        <dbReference type="EMBL" id="MDT0320205.1"/>
    </source>
</evidence>
<accession>A0ABU2LRI8</accession>
<organism evidence="1 2">
    <name type="scientific">Streptomyces millisiae</name>
    <dbReference type="NCBI Taxonomy" id="3075542"/>
    <lineage>
        <taxon>Bacteria</taxon>
        <taxon>Bacillati</taxon>
        <taxon>Actinomycetota</taxon>
        <taxon>Actinomycetes</taxon>
        <taxon>Kitasatosporales</taxon>
        <taxon>Streptomycetaceae</taxon>
        <taxon>Streptomyces</taxon>
    </lineage>
</organism>
<dbReference type="RefSeq" id="WP_311599962.1">
    <property type="nucleotide sequence ID" value="NZ_JAVREM010000022.1"/>
</dbReference>
<name>A0ABU2LRI8_9ACTN</name>
<gene>
    <name evidence="1" type="ORF">RNC47_17870</name>
</gene>
<reference evidence="2" key="1">
    <citation type="submission" date="2023-07" db="EMBL/GenBank/DDBJ databases">
        <title>30 novel species of actinomycetes from the DSMZ collection.</title>
        <authorList>
            <person name="Nouioui I."/>
        </authorList>
    </citation>
    <scope>NUCLEOTIDE SEQUENCE [LARGE SCALE GENOMIC DNA]</scope>
    <source>
        <strain evidence="2">DSM 44918</strain>
    </source>
</reference>
<protein>
    <submittedName>
        <fullName evidence="1">Uncharacterized protein</fullName>
    </submittedName>
</protein>
<sequence length="70" mass="7318">MSGRLVRNVSRWAIAGAGVATVVGLGSEVARADGSLTSPGFALINIGQIDDPMEDVLEHTLNFGDGYAWD</sequence>